<protein>
    <submittedName>
        <fullName evidence="3">Uncharacterized protein</fullName>
    </submittedName>
</protein>
<organism evidence="3 4">
    <name type="scientific">Parathielavia appendiculata</name>
    <dbReference type="NCBI Taxonomy" id="2587402"/>
    <lineage>
        <taxon>Eukaryota</taxon>
        <taxon>Fungi</taxon>
        <taxon>Dikarya</taxon>
        <taxon>Ascomycota</taxon>
        <taxon>Pezizomycotina</taxon>
        <taxon>Sordariomycetes</taxon>
        <taxon>Sordariomycetidae</taxon>
        <taxon>Sordariales</taxon>
        <taxon>Chaetomiaceae</taxon>
        <taxon>Parathielavia</taxon>
    </lineage>
</organism>
<gene>
    <name evidence="3" type="ORF">N657DRAFT_405836</name>
</gene>
<reference evidence="3" key="1">
    <citation type="journal article" date="2023" name="Mol. Phylogenet. Evol.">
        <title>Genome-scale phylogeny and comparative genomics of the fungal order Sordariales.</title>
        <authorList>
            <person name="Hensen N."/>
            <person name="Bonometti L."/>
            <person name="Westerberg I."/>
            <person name="Brannstrom I.O."/>
            <person name="Guillou S."/>
            <person name="Cros-Aarteil S."/>
            <person name="Calhoun S."/>
            <person name="Haridas S."/>
            <person name="Kuo A."/>
            <person name="Mondo S."/>
            <person name="Pangilinan J."/>
            <person name="Riley R."/>
            <person name="LaButti K."/>
            <person name="Andreopoulos B."/>
            <person name="Lipzen A."/>
            <person name="Chen C."/>
            <person name="Yan M."/>
            <person name="Daum C."/>
            <person name="Ng V."/>
            <person name="Clum A."/>
            <person name="Steindorff A."/>
            <person name="Ohm R.A."/>
            <person name="Martin F."/>
            <person name="Silar P."/>
            <person name="Natvig D.O."/>
            <person name="Lalanne C."/>
            <person name="Gautier V."/>
            <person name="Ament-Velasquez S.L."/>
            <person name="Kruys A."/>
            <person name="Hutchinson M.I."/>
            <person name="Powell A.J."/>
            <person name="Barry K."/>
            <person name="Miller A.N."/>
            <person name="Grigoriev I.V."/>
            <person name="Debuchy R."/>
            <person name="Gladieux P."/>
            <person name="Hiltunen Thoren M."/>
            <person name="Johannesson H."/>
        </authorList>
    </citation>
    <scope>NUCLEOTIDE SEQUENCE</scope>
    <source>
        <strain evidence="3">CBS 731.68</strain>
    </source>
</reference>
<comment type="caution">
    <text evidence="3">The sequence shown here is derived from an EMBL/GenBank/DDBJ whole genome shotgun (WGS) entry which is preliminary data.</text>
</comment>
<evidence type="ECO:0000256" key="2">
    <source>
        <dbReference type="SAM" id="MobiDB-lite"/>
    </source>
</evidence>
<keyword evidence="1" id="KW-0175">Coiled coil</keyword>
<evidence type="ECO:0000313" key="4">
    <source>
        <dbReference type="Proteomes" id="UP001302602"/>
    </source>
</evidence>
<feature type="coiled-coil region" evidence="1">
    <location>
        <begin position="227"/>
        <end position="324"/>
    </location>
</feature>
<evidence type="ECO:0000313" key="3">
    <source>
        <dbReference type="EMBL" id="KAK4118183.1"/>
    </source>
</evidence>
<feature type="region of interest" description="Disordered" evidence="2">
    <location>
        <begin position="521"/>
        <end position="544"/>
    </location>
</feature>
<proteinExistence type="predicted"/>
<dbReference type="RefSeq" id="XP_062641956.1">
    <property type="nucleotide sequence ID" value="XM_062787223.1"/>
</dbReference>
<feature type="coiled-coil region" evidence="1">
    <location>
        <begin position="156"/>
        <end position="201"/>
    </location>
</feature>
<dbReference type="EMBL" id="MU853279">
    <property type="protein sequence ID" value="KAK4118183.1"/>
    <property type="molecule type" value="Genomic_DNA"/>
</dbReference>
<accession>A0AAN6TPD3</accession>
<dbReference type="Proteomes" id="UP001302602">
    <property type="component" value="Unassembled WGS sequence"/>
</dbReference>
<feature type="compositionally biased region" description="Low complexity" evidence="2">
    <location>
        <begin position="531"/>
        <end position="544"/>
    </location>
</feature>
<dbReference type="GeneID" id="87823993"/>
<name>A0AAN6TPD3_9PEZI</name>
<sequence>MAETYWDPANLLQITALDDSLEVQCLGRGARGRPNSRCRLTLSASDAAPTLFKIKKMAAMPPSKVTQQDLEALAKLCLCKEHHAPQWYQVAQRWKYVVANAVKQHDRLAAPKENGFSERVRIETLLLERRKFCEALGLKHDIGDLSVKLSAHLTILDKAKTKAETAQSAAEKKLQEVKEELDQANEKLAQLKDDLDRAIAVGSQPAGGYRFAVRQVDEIRNVEAPRLAEMLKLVEVAKNERNELKSRINALESDLSSVGCCLDEERAKSRAMEDSNIELEEQVATVTQRLAASEALLEEEREKTRELEEARGDLARRLSKANTEVKRAWSLVEEEKSKTAASKSVQGEYHRRLNDAYIERDRLLTEERAKARETLRQTTLHLEQRLREVNTEAQKMLHKERTRAKVLSDIRTELKNRLSEVRAAAAAEAQKAQREIETLDKKHQAAVNQVHRLQSDLNKAKARQSTIERDLSESRNTAKTVQSLNDKLTATNTTLNHQLTAVQQQVTALKAKRWRPRIRALFHSLEPTPRPSNSSPSSTLPTKK</sequence>
<reference evidence="3" key="2">
    <citation type="submission" date="2023-05" db="EMBL/GenBank/DDBJ databases">
        <authorList>
            <consortium name="Lawrence Berkeley National Laboratory"/>
            <person name="Steindorff A."/>
            <person name="Hensen N."/>
            <person name="Bonometti L."/>
            <person name="Westerberg I."/>
            <person name="Brannstrom I.O."/>
            <person name="Guillou S."/>
            <person name="Cros-Aarteil S."/>
            <person name="Calhoun S."/>
            <person name="Haridas S."/>
            <person name="Kuo A."/>
            <person name="Mondo S."/>
            <person name="Pangilinan J."/>
            <person name="Riley R."/>
            <person name="Labutti K."/>
            <person name="Andreopoulos B."/>
            <person name="Lipzen A."/>
            <person name="Chen C."/>
            <person name="Yanf M."/>
            <person name="Daum C."/>
            <person name="Ng V."/>
            <person name="Clum A."/>
            <person name="Ohm R."/>
            <person name="Martin F."/>
            <person name="Silar P."/>
            <person name="Natvig D."/>
            <person name="Lalanne C."/>
            <person name="Gautier V."/>
            <person name="Ament-Velasquez S.L."/>
            <person name="Kruys A."/>
            <person name="Hutchinson M.I."/>
            <person name="Powell A.J."/>
            <person name="Barry K."/>
            <person name="Miller A.N."/>
            <person name="Grigoriev I.V."/>
            <person name="Debuchy R."/>
            <person name="Gladieux P."/>
            <person name="Thoren M.H."/>
            <person name="Johannesson H."/>
        </authorList>
    </citation>
    <scope>NUCLEOTIDE SEQUENCE</scope>
    <source>
        <strain evidence="3">CBS 731.68</strain>
    </source>
</reference>
<keyword evidence="4" id="KW-1185">Reference proteome</keyword>
<evidence type="ECO:0000256" key="1">
    <source>
        <dbReference type="SAM" id="Coils"/>
    </source>
</evidence>
<feature type="region of interest" description="Disordered" evidence="2">
    <location>
        <begin position="456"/>
        <end position="479"/>
    </location>
</feature>
<dbReference type="AlphaFoldDB" id="A0AAN6TPD3"/>